<sequence length="76" mass="7978">ASGILPAASGNCIEGGIPQGQHPQQTLYSCFDSHAQNTYILHSVCIPFEELRVTPSDALSSAALVGVLSSFMRLAC</sequence>
<evidence type="ECO:0000313" key="1">
    <source>
        <dbReference type="EMBL" id="CAD7005933.1"/>
    </source>
</evidence>
<evidence type="ECO:0000313" key="2">
    <source>
        <dbReference type="Proteomes" id="UP000606786"/>
    </source>
</evidence>
<name>A0A811V8H8_CERCA</name>
<comment type="caution">
    <text evidence="1">The sequence shown here is derived from an EMBL/GenBank/DDBJ whole genome shotgun (WGS) entry which is preliminary data.</text>
</comment>
<gene>
    <name evidence="1" type="ORF">CCAP1982_LOCUS14271</name>
</gene>
<proteinExistence type="predicted"/>
<protein>
    <submittedName>
        <fullName evidence="1">(Mediterranean fruit fly) hypothetical protein</fullName>
    </submittedName>
</protein>
<accession>A0A811V8H8</accession>
<organism evidence="1 2">
    <name type="scientific">Ceratitis capitata</name>
    <name type="common">Mediterranean fruit fly</name>
    <name type="synonym">Tephritis capitata</name>
    <dbReference type="NCBI Taxonomy" id="7213"/>
    <lineage>
        <taxon>Eukaryota</taxon>
        <taxon>Metazoa</taxon>
        <taxon>Ecdysozoa</taxon>
        <taxon>Arthropoda</taxon>
        <taxon>Hexapoda</taxon>
        <taxon>Insecta</taxon>
        <taxon>Pterygota</taxon>
        <taxon>Neoptera</taxon>
        <taxon>Endopterygota</taxon>
        <taxon>Diptera</taxon>
        <taxon>Brachycera</taxon>
        <taxon>Muscomorpha</taxon>
        <taxon>Tephritoidea</taxon>
        <taxon>Tephritidae</taxon>
        <taxon>Ceratitis</taxon>
        <taxon>Ceratitis</taxon>
    </lineage>
</organism>
<dbReference type="Proteomes" id="UP000606786">
    <property type="component" value="Unassembled WGS sequence"/>
</dbReference>
<reference evidence="1" key="1">
    <citation type="submission" date="2020-11" db="EMBL/GenBank/DDBJ databases">
        <authorList>
            <person name="Whitehead M."/>
        </authorList>
    </citation>
    <scope>NUCLEOTIDE SEQUENCE</scope>
    <source>
        <strain evidence="1">EGII</strain>
    </source>
</reference>
<keyword evidence="2" id="KW-1185">Reference proteome</keyword>
<feature type="non-terminal residue" evidence="1">
    <location>
        <position position="1"/>
    </location>
</feature>
<dbReference type="AlphaFoldDB" id="A0A811V8H8"/>
<dbReference type="EMBL" id="CAJHJT010000034">
    <property type="protein sequence ID" value="CAD7005933.1"/>
    <property type="molecule type" value="Genomic_DNA"/>
</dbReference>